<reference evidence="2 3" key="1">
    <citation type="submission" date="2016-10" db="EMBL/GenBank/DDBJ databases">
        <authorList>
            <person name="de Groot N.N."/>
        </authorList>
    </citation>
    <scope>NUCLEOTIDE SEQUENCE [LARGE SCALE GENOMIC DNA]</scope>
    <source>
        <strain evidence="2 3">Nm22</strain>
    </source>
</reference>
<dbReference type="Proteomes" id="UP000199459">
    <property type="component" value="Unassembled WGS sequence"/>
</dbReference>
<dbReference type="Pfam" id="PF04351">
    <property type="entry name" value="PilP"/>
    <property type="match status" value="1"/>
</dbReference>
<name>A0A1H8ECP0_9PROT</name>
<proteinExistence type="predicted"/>
<accession>A0A1H8ECP0</accession>
<dbReference type="RefSeq" id="WP_245738870.1">
    <property type="nucleotide sequence ID" value="NZ_FOCP01000009.1"/>
</dbReference>
<dbReference type="AlphaFoldDB" id="A0A1H8ECP0"/>
<dbReference type="EMBL" id="FOCP01000009">
    <property type="protein sequence ID" value="SEN17289.1"/>
    <property type="molecule type" value="Genomic_DNA"/>
</dbReference>
<evidence type="ECO:0000256" key="1">
    <source>
        <dbReference type="SAM" id="SignalP"/>
    </source>
</evidence>
<evidence type="ECO:0000313" key="2">
    <source>
        <dbReference type="EMBL" id="SEN17289.1"/>
    </source>
</evidence>
<evidence type="ECO:0000313" key="3">
    <source>
        <dbReference type="Proteomes" id="UP000199459"/>
    </source>
</evidence>
<gene>
    <name evidence="2" type="ORF">SAMN05216325_10950</name>
</gene>
<feature type="signal peptide" evidence="1">
    <location>
        <begin position="1"/>
        <end position="25"/>
    </location>
</feature>
<dbReference type="PROSITE" id="PS51257">
    <property type="entry name" value="PROKAR_LIPOPROTEIN"/>
    <property type="match status" value="1"/>
</dbReference>
<keyword evidence="1" id="KW-0732">Signal</keyword>
<feature type="chain" id="PRO_5011760576" evidence="1">
    <location>
        <begin position="26"/>
        <end position="170"/>
    </location>
</feature>
<dbReference type="Gene3D" id="2.30.30.830">
    <property type="match status" value="1"/>
</dbReference>
<dbReference type="STRING" id="917.SAMN05216326_10844"/>
<dbReference type="PIRSF" id="PIRSF016481">
    <property type="entry name" value="Pilus_assembly_PilP"/>
    <property type="match status" value="1"/>
</dbReference>
<protein>
    <submittedName>
        <fullName evidence="2">Type IV pilus assembly protein PilP</fullName>
    </submittedName>
</protein>
<dbReference type="InterPro" id="IPR007446">
    <property type="entry name" value="PilP"/>
</dbReference>
<sequence length="170" mass="18923">MKKLRIMVILVAASLLTACESGDLADLDTFISNAGKGLRGQVDPLPEVKTFELFAYDAFDIPSPFEPRKKEQAQSAGNGIQPDLTRRKEYLESFPLESLEMVGSLEQNGIIYAVVKTPEKSLLRVGIGNYLGQDFGKINQISESEIELRELVQDGVNEWSERISTLMLKN</sequence>
<organism evidence="2 3">
    <name type="scientific">Nitrosomonas marina</name>
    <dbReference type="NCBI Taxonomy" id="917"/>
    <lineage>
        <taxon>Bacteria</taxon>
        <taxon>Pseudomonadati</taxon>
        <taxon>Pseudomonadota</taxon>
        <taxon>Betaproteobacteria</taxon>
        <taxon>Nitrosomonadales</taxon>
        <taxon>Nitrosomonadaceae</taxon>
        <taxon>Nitrosomonas</taxon>
    </lineage>
</organism>